<feature type="transmembrane region" description="Helical" evidence="7">
    <location>
        <begin position="64"/>
        <end position="83"/>
    </location>
</feature>
<evidence type="ECO:0000256" key="6">
    <source>
        <dbReference type="ARBA" id="ARBA00023136"/>
    </source>
</evidence>
<sequence length="224" mass="24201">MQTQAPPFATNLPPSLRPSTWKLLRIWTLIGLQSFGGGSSTSYLIQNTFIDKHRYLTIEEYMHFWNLCIFTPGINLVALTILIGRKLGGIRGILISLVGMLVPSAVVTCLLTAIFTLIQGNAIVQAVMRGVVPATAGLMLLVGLRFAQPLFKQAQAEGSKTLIISTILVLACAATIILLEVSVIPVLLCTALLSMLFFTPWRAKGNPATAQQAIEASHEEGAEK</sequence>
<accession>A0ABQ3UJY7</accession>
<protein>
    <recommendedName>
        <fullName evidence="10">Chromate transporter</fullName>
    </recommendedName>
</protein>
<organism evidence="8 9">
    <name type="scientific">Ktedonobacter robiniae</name>
    <dbReference type="NCBI Taxonomy" id="2778365"/>
    <lineage>
        <taxon>Bacteria</taxon>
        <taxon>Bacillati</taxon>
        <taxon>Chloroflexota</taxon>
        <taxon>Ktedonobacteria</taxon>
        <taxon>Ktedonobacterales</taxon>
        <taxon>Ktedonobacteraceae</taxon>
        <taxon>Ktedonobacter</taxon>
    </lineage>
</organism>
<comment type="similarity">
    <text evidence="2">Belongs to the chromate ion transporter (CHR) (TC 2.A.51) family.</text>
</comment>
<evidence type="ECO:0000256" key="4">
    <source>
        <dbReference type="ARBA" id="ARBA00022692"/>
    </source>
</evidence>
<reference evidence="8 9" key="1">
    <citation type="journal article" date="2021" name="Int. J. Syst. Evol. Microbiol.">
        <title>Reticulibacter mediterranei gen. nov., sp. nov., within the new family Reticulibacteraceae fam. nov., and Ktedonospora formicarum gen. nov., sp. nov., Ktedonobacter robiniae sp. nov., Dictyobacter formicarum sp. nov. and Dictyobacter arantiisoli sp. nov., belonging to the class Ktedonobacteria.</title>
        <authorList>
            <person name="Yabe S."/>
            <person name="Zheng Y."/>
            <person name="Wang C.M."/>
            <person name="Sakai Y."/>
            <person name="Abe K."/>
            <person name="Yokota A."/>
            <person name="Donadio S."/>
            <person name="Cavaletti L."/>
            <person name="Monciardini P."/>
        </authorList>
    </citation>
    <scope>NUCLEOTIDE SEQUENCE [LARGE SCALE GENOMIC DNA]</scope>
    <source>
        <strain evidence="8 9">SOSP1-30</strain>
    </source>
</reference>
<evidence type="ECO:0000256" key="1">
    <source>
        <dbReference type="ARBA" id="ARBA00004651"/>
    </source>
</evidence>
<evidence type="ECO:0000313" key="8">
    <source>
        <dbReference type="EMBL" id="GHO53047.1"/>
    </source>
</evidence>
<evidence type="ECO:0000256" key="2">
    <source>
        <dbReference type="ARBA" id="ARBA00005262"/>
    </source>
</evidence>
<gene>
    <name evidence="8" type="ORF">KSB_15220</name>
</gene>
<keyword evidence="5 7" id="KW-1133">Transmembrane helix</keyword>
<keyword evidence="3" id="KW-1003">Cell membrane</keyword>
<name>A0ABQ3UJY7_9CHLR</name>
<dbReference type="InterPro" id="IPR003370">
    <property type="entry name" value="Chromate_transpt"/>
</dbReference>
<dbReference type="EMBL" id="BNJG01000001">
    <property type="protein sequence ID" value="GHO53047.1"/>
    <property type="molecule type" value="Genomic_DNA"/>
</dbReference>
<evidence type="ECO:0008006" key="10">
    <source>
        <dbReference type="Google" id="ProtNLM"/>
    </source>
</evidence>
<proteinExistence type="inferred from homology"/>
<keyword evidence="9" id="KW-1185">Reference proteome</keyword>
<dbReference type="Pfam" id="PF02417">
    <property type="entry name" value="Chromate_transp"/>
    <property type="match status" value="1"/>
</dbReference>
<comment type="caution">
    <text evidence="8">The sequence shown here is derived from an EMBL/GenBank/DDBJ whole genome shotgun (WGS) entry which is preliminary data.</text>
</comment>
<evidence type="ECO:0000256" key="5">
    <source>
        <dbReference type="ARBA" id="ARBA00022989"/>
    </source>
</evidence>
<dbReference type="Proteomes" id="UP000654345">
    <property type="component" value="Unassembled WGS sequence"/>
</dbReference>
<keyword evidence="4 7" id="KW-0812">Transmembrane</keyword>
<evidence type="ECO:0000256" key="3">
    <source>
        <dbReference type="ARBA" id="ARBA00022475"/>
    </source>
</evidence>
<feature type="transmembrane region" description="Helical" evidence="7">
    <location>
        <begin position="95"/>
        <end position="118"/>
    </location>
</feature>
<feature type="transmembrane region" description="Helical" evidence="7">
    <location>
        <begin position="130"/>
        <end position="147"/>
    </location>
</feature>
<dbReference type="InterPro" id="IPR052518">
    <property type="entry name" value="CHR_Transporter"/>
</dbReference>
<keyword evidence="6 7" id="KW-0472">Membrane</keyword>
<dbReference type="PANTHER" id="PTHR43663">
    <property type="entry name" value="CHROMATE TRANSPORT PROTEIN-RELATED"/>
    <property type="match status" value="1"/>
</dbReference>
<dbReference type="PANTHER" id="PTHR43663:SF1">
    <property type="entry name" value="CHROMATE TRANSPORTER"/>
    <property type="match status" value="1"/>
</dbReference>
<feature type="transmembrane region" description="Helical" evidence="7">
    <location>
        <begin position="159"/>
        <end position="177"/>
    </location>
</feature>
<evidence type="ECO:0000313" key="9">
    <source>
        <dbReference type="Proteomes" id="UP000654345"/>
    </source>
</evidence>
<dbReference type="RefSeq" id="WP_201369896.1">
    <property type="nucleotide sequence ID" value="NZ_BNJG01000001.1"/>
</dbReference>
<evidence type="ECO:0000256" key="7">
    <source>
        <dbReference type="SAM" id="Phobius"/>
    </source>
</evidence>
<comment type="subcellular location">
    <subcellularLocation>
        <location evidence="1">Cell membrane</location>
        <topology evidence="1">Multi-pass membrane protein</topology>
    </subcellularLocation>
</comment>